<protein>
    <submittedName>
        <fullName evidence="1">Uncharacterized protein</fullName>
    </submittedName>
</protein>
<evidence type="ECO:0000313" key="1">
    <source>
        <dbReference type="EMBL" id="KAI3683695.1"/>
    </source>
</evidence>
<reference evidence="2" key="1">
    <citation type="journal article" date="2022" name="Mol. Ecol. Resour.">
        <title>The genomes of chicory, endive, great burdock and yacon provide insights into Asteraceae palaeo-polyploidization history and plant inulin production.</title>
        <authorList>
            <person name="Fan W."/>
            <person name="Wang S."/>
            <person name="Wang H."/>
            <person name="Wang A."/>
            <person name="Jiang F."/>
            <person name="Liu H."/>
            <person name="Zhao H."/>
            <person name="Xu D."/>
            <person name="Zhang Y."/>
        </authorList>
    </citation>
    <scope>NUCLEOTIDE SEQUENCE [LARGE SCALE GENOMIC DNA]</scope>
    <source>
        <strain evidence="2">cv. Yunnan</strain>
    </source>
</reference>
<keyword evidence="2" id="KW-1185">Reference proteome</keyword>
<dbReference type="Proteomes" id="UP001056120">
    <property type="component" value="Linkage Group LG28"/>
</dbReference>
<dbReference type="EMBL" id="CM042045">
    <property type="protein sequence ID" value="KAI3683695.1"/>
    <property type="molecule type" value="Genomic_DNA"/>
</dbReference>
<name>A0ACB8YF93_9ASTR</name>
<reference evidence="1 2" key="2">
    <citation type="journal article" date="2022" name="Mol. Ecol. Resour.">
        <title>The genomes of chicory, endive, great burdock and yacon provide insights into Asteraceae paleo-polyploidization history and plant inulin production.</title>
        <authorList>
            <person name="Fan W."/>
            <person name="Wang S."/>
            <person name="Wang H."/>
            <person name="Wang A."/>
            <person name="Jiang F."/>
            <person name="Liu H."/>
            <person name="Zhao H."/>
            <person name="Xu D."/>
            <person name="Zhang Y."/>
        </authorList>
    </citation>
    <scope>NUCLEOTIDE SEQUENCE [LARGE SCALE GENOMIC DNA]</scope>
    <source>
        <strain evidence="2">cv. Yunnan</strain>
        <tissue evidence="1">Leaves</tissue>
    </source>
</reference>
<proteinExistence type="predicted"/>
<sequence length="203" mass="21662">MDTQSVRAFYSSKGYGLSIRNDKYVTLQYPGIVFDGDGVARGCFVSQKASSSGNLEFSSTAEGSDHLNGSSLPESLDTSQRHSTYGRNKRVSAIRDKGRGEERKEKGQIRVRTPATNVILPARGICSPEKGNEGRDGAEAELIHDSEGKEVKAKRGTKPGGDNGFRKLRAKAGKFNVGALSLPNQLSPPGCVPNVASTSLSSE</sequence>
<comment type="caution">
    <text evidence="1">The sequence shown here is derived from an EMBL/GenBank/DDBJ whole genome shotgun (WGS) entry which is preliminary data.</text>
</comment>
<accession>A0ACB8YF93</accession>
<evidence type="ECO:0000313" key="2">
    <source>
        <dbReference type="Proteomes" id="UP001056120"/>
    </source>
</evidence>
<organism evidence="1 2">
    <name type="scientific">Smallanthus sonchifolius</name>
    <dbReference type="NCBI Taxonomy" id="185202"/>
    <lineage>
        <taxon>Eukaryota</taxon>
        <taxon>Viridiplantae</taxon>
        <taxon>Streptophyta</taxon>
        <taxon>Embryophyta</taxon>
        <taxon>Tracheophyta</taxon>
        <taxon>Spermatophyta</taxon>
        <taxon>Magnoliopsida</taxon>
        <taxon>eudicotyledons</taxon>
        <taxon>Gunneridae</taxon>
        <taxon>Pentapetalae</taxon>
        <taxon>asterids</taxon>
        <taxon>campanulids</taxon>
        <taxon>Asterales</taxon>
        <taxon>Asteraceae</taxon>
        <taxon>Asteroideae</taxon>
        <taxon>Heliantheae alliance</taxon>
        <taxon>Millerieae</taxon>
        <taxon>Smallanthus</taxon>
    </lineage>
</organism>
<gene>
    <name evidence="1" type="ORF">L1987_84208</name>
</gene>